<evidence type="ECO:0000256" key="2">
    <source>
        <dbReference type="SAM" id="MobiDB-lite"/>
    </source>
</evidence>
<dbReference type="AlphaFoldDB" id="A0AAD9S8T8"/>
<keyword evidence="1" id="KW-0677">Repeat</keyword>
<reference evidence="4" key="1">
    <citation type="submission" date="2023-06" db="EMBL/GenBank/DDBJ databases">
        <authorList>
            <person name="Noh H."/>
        </authorList>
    </citation>
    <scope>NUCLEOTIDE SEQUENCE</scope>
    <source>
        <strain evidence="4">DUCC20226</strain>
    </source>
</reference>
<evidence type="ECO:0000256" key="1">
    <source>
        <dbReference type="ARBA" id="ARBA00022737"/>
    </source>
</evidence>
<feature type="compositionally biased region" description="Polar residues" evidence="2">
    <location>
        <begin position="268"/>
        <end position="279"/>
    </location>
</feature>
<dbReference type="EMBL" id="JAUJFL010000005">
    <property type="protein sequence ID" value="KAK2602264.1"/>
    <property type="molecule type" value="Genomic_DNA"/>
</dbReference>
<accession>A0AAD9S8T8</accession>
<dbReference type="InterPro" id="IPR056884">
    <property type="entry name" value="NPHP3-like_N"/>
</dbReference>
<comment type="caution">
    <text evidence="4">The sequence shown here is derived from an EMBL/GenBank/DDBJ whole genome shotgun (WGS) entry which is preliminary data.</text>
</comment>
<proteinExistence type="predicted"/>
<evidence type="ECO:0000313" key="5">
    <source>
        <dbReference type="Proteomes" id="UP001265746"/>
    </source>
</evidence>
<gene>
    <name evidence="4" type="ORF">N8I77_008813</name>
</gene>
<organism evidence="4 5">
    <name type="scientific">Phomopsis amygdali</name>
    <name type="common">Fusicoccum amygdali</name>
    <dbReference type="NCBI Taxonomy" id="1214568"/>
    <lineage>
        <taxon>Eukaryota</taxon>
        <taxon>Fungi</taxon>
        <taxon>Dikarya</taxon>
        <taxon>Ascomycota</taxon>
        <taxon>Pezizomycotina</taxon>
        <taxon>Sordariomycetes</taxon>
        <taxon>Sordariomycetidae</taxon>
        <taxon>Diaporthales</taxon>
        <taxon>Diaporthaceae</taxon>
        <taxon>Diaporthe</taxon>
    </lineage>
</organism>
<sequence>MSGMEPLVALGLACNVLQLVEVGQQTIDLIKVVYRGGSPDQTLDQNAAILWSISHEVKTSERPTKCAKHEQQLLVAAEKCSTAARDLREEIQFLVGNAKQGSLASTLKVVARTNWRRRRLERLKESLEGAEKLMQTGLLTRIWSSTNSAELNLKDLKGDLRSFIEQSRNGHRSTKELVSRESIDIKNHVLSASAETNEALERVHRGLSSLVLDKGVKVNQAKRDCLLRSLKYQGFNERQNQVSEAYGSTGSWIFAGDGDGVDGVEGSAASSSKSINPETTESEEVSRSAGDLSTIKWDSFSNWLRSTDKFYWISGKPGSGKSTLVKSILDHADTQKYLDIWQPGSLIVSHFFWRPGTALQQDIKGLLCSLLYQLLRDSTTALSYVLSSVPHSNAKDSDTDWSTAELQIVCLKVLQAYDRPVCIFLDGLDEVDPRDGVIRLLDLVHELSRSNQTKICLSSRTEPLLQRRLSMYPRLRLQDLNMDDLELYAREHVKLPDGYLKSQYDDPIYSLVNRAEGVFLWLVLAIKSINKGVEYGDNTVTFQERIDQLPGDLISLYKDMWKRACEDDPLAYRKTAALYFKLLLSHRKRWPPFSLFRSFGLLSFMLASTSTADRILQAGDKAPELFSEDLLLQRCQEVERKADVYCFGLIELGPRLSHNPDRIVATGLYGSKYDKLIPFTSGDRILRFIHRTAHDFLVDTPEGREILDFDKSSETSLEIRIIKAYLAGSQLFVHGDDCVSLGASFAGVPLCLIRSVRLIHWDTNDWMGADWRKLFQICENLCNSGKLFAGSHGRARLCRGEDFLKAVANTCGDERILSAIRGGKLSKDTKSEILLNACNIFLNGYGSLMGRDCFVEETVRMLLKDGADPNYKGVMFSPDLWRWPFAQVETPFTEYLESTLMLANDRLLSSEDIFAILKTLHIYISYEANLDEMITFSFDFKRHVPQDRKESICELGIFLLVQINWGYPSLVPLGEENSVLFVSFPAHDVLDALLHTMREKYPQTAESKEFLENLVFLENECSNWLSRERACVFGRVCFDEVSNASEEPAWLETTLEYQGRIASQLLIQLKNWHLIAPALRNRGRSEIDVEMMEPLLSLCAQAPWVLKVRGRDAIWVRFEELGIFTRVDETCELHSTVDWVEKKDSVTRALYRKSLNKETGGE</sequence>
<evidence type="ECO:0000313" key="4">
    <source>
        <dbReference type="EMBL" id="KAK2602264.1"/>
    </source>
</evidence>
<evidence type="ECO:0000259" key="3">
    <source>
        <dbReference type="Pfam" id="PF24883"/>
    </source>
</evidence>
<dbReference type="Gene3D" id="3.40.50.300">
    <property type="entry name" value="P-loop containing nucleotide triphosphate hydrolases"/>
    <property type="match status" value="1"/>
</dbReference>
<dbReference type="InterPro" id="IPR027417">
    <property type="entry name" value="P-loop_NTPase"/>
</dbReference>
<protein>
    <recommendedName>
        <fullName evidence="3">Nephrocystin 3-like N-terminal domain-containing protein</fullName>
    </recommendedName>
</protein>
<dbReference type="PANTHER" id="PTHR10039:SF5">
    <property type="entry name" value="NACHT DOMAIN-CONTAINING PROTEIN"/>
    <property type="match status" value="1"/>
</dbReference>
<dbReference type="PANTHER" id="PTHR10039">
    <property type="entry name" value="AMELOGENIN"/>
    <property type="match status" value="1"/>
</dbReference>
<keyword evidence="5" id="KW-1185">Reference proteome</keyword>
<dbReference type="Proteomes" id="UP001265746">
    <property type="component" value="Unassembled WGS sequence"/>
</dbReference>
<feature type="domain" description="Nephrocystin 3-like N-terminal" evidence="3">
    <location>
        <begin position="297"/>
        <end position="460"/>
    </location>
</feature>
<dbReference type="SUPFAM" id="SSF52540">
    <property type="entry name" value="P-loop containing nucleoside triphosphate hydrolases"/>
    <property type="match status" value="1"/>
</dbReference>
<feature type="region of interest" description="Disordered" evidence="2">
    <location>
        <begin position="264"/>
        <end position="287"/>
    </location>
</feature>
<name>A0AAD9S8T8_PHOAM</name>
<dbReference type="Pfam" id="PF24883">
    <property type="entry name" value="NPHP3_N"/>
    <property type="match status" value="1"/>
</dbReference>